<evidence type="ECO:0000313" key="2">
    <source>
        <dbReference type="EMBL" id="VEL32616.1"/>
    </source>
</evidence>
<dbReference type="Proteomes" id="UP000784294">
    <property type="component" value="Unassembled WGS sequence"/>
</dbReference>
<feature type="region of interest" description="Disordered" evidence="1">
    <location>
        <begin position="1"/>
        <end position="41"/>
    </location>
</feature>
<evidence type="ECO:0000256" key="1">
    <source>
        <dbReference type="SAM" id="MobiDB-lite"/>
    </source>
</evidence>
<comment type="caution">
    <text evidence="2">The sequence shown here is derived from an EMBL/GenBank/DDBJ whole genome shotgun (WGS) entry which is preliminary data.</text>
</comment>
<proteinExistence type="predicted"/>
<evidence type="ECO:0000313" key="3">
    <source>
        <dbReference type="Proteomes" id="UP000784294"/>
    </source>
</evidence>
<reference evidence="2" key="1">
    <citation type="submission" date="2018-11" db="EMBL/GenBank/DDBJ databases">
        <authorList>
            <consortium name="Pathogen Informatics"/>
        </authorList>
    </citation>
    <scope>NUCLEOTIDE SEQUENCE</scope>
</reference>
<accession>A0A3S5B3L3</accession>
<name>A0A3S5B3L3_9PLAT</name>
<sequence length="313" mass="34647">MLQELISEDSLDEDDESVLSGEAEINATSHESNSESDNEDQNYINISFKPSQALIQMNGNGEGLGELTSSIIERQISGTDCQKPHSDKSHIVPARKGSAHLHQLLLELPYALVRDHVVTRTRRLCQQLWRQLKHLPRLADTSRPTSSSAKELSSLTYPDSHLRVIFTNLQRRASTFSSDTPRPFSSFTQSGSYPMLSNIYVPEAAAKLELHSSLSHTTDAHLFSQDRLDSAGRLEAEASPVCGHEHQLSSAQPNDFKTSIFILPSSVGSWTKEELSSVKCPQESPNDRSAQVCDSNPTQVTYSNFIARLLLAT</sequence>
<dbReference type="OrthoDB" id="312015at2759"/>
<organism evidence="2 3">
    <name type="scientific">Protopolystoma xenopodis</name>
    <dbReference type="NCBI Taxonomy" id="117903"/>
    <lineage>
        <taxon>Eukaryota</taxon>
        <taxon>Metazoa</taxon>
        <taxon>Spiralia</taxon>
        <taxon>Lophotrochozoa</taxon>
        <taxon>Platyhelminthes</taxon>
        <taxon>Monogenea</taxon>
        <taxon>Polyopisthocotylea</taxon>
        <taxon>Polystomatidea</taxon>
        <taxon>Polystomatidae</taxon>
        <taxon>Protopolystoma</taxon>
    </lineage>
</organism>
<dbReference type="AlphaFoldDB" id="A0A3S5B3L3"/>
<feature type="compositionally biased region" description="Acidic residues" evidence="1">
    <location>
        <begin position="1"/>
        <end position="17"/>
    </location>
</feature>
<gene>
    <name evidence="2" type="ORF">PXEA_LOCUS26056</name>
</gene>
<dbReference type="EMBL" id="CAAALY010244420">
    <property type="protein sequence ID" value="VEL32616.1"/>
    <property type="molecule type" value="Genomic_DNA"/>
</dbReference>
<protein>
    <submittedName>
        <fullName evidence="2">Uncharacterized protein</fullName>
    </submittedName>
</protein>
<keyword evidence="3" id="KW-1185">Reference proteome</keyword>